<dbReference type="EMBL" id="JQBM01000001">
    <property type="protein sequence ID" value="KRN47070.1"/>
    <property type="molecule type" value="Genomic_DNA"/>
</dbReference>
<dbReference type="PANTHER" id="PTHR37296:SF1">
    <property type="entry name" value="CONSERVED VIRULENCE FACTOR B"/>
    <property type="match status" value="1"/>
</dbReference>
<evidence type="ECO:0000256" key="1">
    <source>
        <dbReference type="PIRNR" id="PIRNR012524"/>
    </source>
</evidence>
<reference evidence="6 7" key="1">
    <citation type="journal article" date="2015" name="Genome Announc.">
        <title>Expanding the biotechnology potential of lactobacilli through comparative genomics of 213 strains and associated genera.</title>
        <authorList>
            <person name="Sun Z."/>
            <person name="Harris H.M."/>
            <person name="McCann A."/>
            <person name="Guo C."/>
            <person name="Argimon S."/>
            <person name="Zhang W."/>
            <person name="Yang X."/>
            <person name="Jeffery I.B."/>
            <person name="Cooney J.C."/>
            <person name="Kagawa T.F."/>
            <person name="Liu W."/>
            <person name="Song Y."/>
            <person name="Salvetti E."/>
            <person name="Wrobel A."/>
            <person name="Rasinkangas P."/>
            <person name="Parkhill J."/>
            <person name="Rea M.C."/>
            <person name="O'Sullivan O."/>
            <person name="Ritari J."/>
            <person name="Douillard F.P."/>
            <person name="Paul Ross R."/>
            <person name="Yang R."/>
            <person name="Briner A.E."/>
            <person name="Felis G.E."/>
            <person name="de Vos W.M."/>
            <person name="Barrangou R."/>
            <person name="Klaenhammer T.R."/>
            <person name="Caufield P.W."/>
            <person name="Cui Y."/>
            <person name="Zhang H."/>
            <person name="O'Toole P.W."/>
        </authorList>
    </citation>
    <scope>NUCLEOTIDE SEQUENCE [LARGE SCALE GENOMIC DNA]</scope>
    <source>
        <strain evidence="6 7">DSM 20410</strain>
    </source>
</reference>
<dbReference type="PANTHER" id="PTHR37296">
    <property type="entry name" value="CONSERVED VIRULENCE FACTOR B"/>
    <property type="match status" value="1"/>
</dbReference>
<dbReference type="Gene3D" id="1.10.10.10">
    <property type="entry name" value="Winged helix-like DNA-binding domain superfamily/Winged helix DNA-binding domain"/>
    <property type="match status" value="1"/>
</dbReference>
<feature type="domain" description="Conserved virulence factor B-like winged helix" evidence="3">
    <location>
        <begin position="226"/>
        <end position="284"/>
    </location>
</feature>
<evidence type="ECO:0000259" key="4">
    <source>
        <dbReference type="Pfam" id="PF21191"/>
    </source>
</evidence>
<dbReference type="OrthoDB" id="9801597at2"/>
<dbReference type="InterPro" id="IPR036388">
    <property type="entry name" value="WH-like_DNA-bd_sf"/>
</dbReference>
<dbReference type="Pfam" id="PF21543">
    <property type="entry name" value="CvfB_2nd"/>
    <property type="match status" value="1"/>
</dbReference>
<evidence type="ECO:0000313" key="7">
    <source>
        <dbReference type="Proteomes" id="UP000051992"/>
    </source>
</evidence>
<dbReference type="Proteomes" id="UP000051992">
    <property type="component" value="Unassembled WGS sequence"/>
</dbReference>
<sequence length="290" mass="33071">MAHKVGEIVQAKITDENSTHYFAQIDGVTYELNKAEFNVPFAFGDTVTGFAYENNQHELAITEKIPEVRLGHFAFGTVTDIRRDLGVFVDIGLPDKDVVVSLDELPTIKELWPQRGDRLLLTLRVDKKERLWGELAPAEVYQALQVPAKKTMQNKNVKATVYRLKMVGTYVLTDDYHIGFIHPDERYREPRLGEHLDARVIGVRDDGVLNLSLRPRAYESIGNDAEMILKLLQASATNSLPYNDKSDPKAIKKYFNMSKGQFKRALGNLYKQRLITQDDQGVYLVEQEEK</sequence>
<dbReference type="InterPro" id="IPR048587">
    <property type="entry name" value="CvfB_S1_3rd"/>
</dbReference>
<dbReference type="Gene3D" id="2.40.50.140">
    <property type="entry name" value="Nucleic acid-binding proteins"/>
    <property type="match status" value="2"/>
</dbReference>
<dbReference type="Pfam" id="PF13509">
    <property type="entry name" value="S1_2"/>
    <property type="match status" value="1"/>
</dbReference>
<evidence type="ECO:0000313" key="6">
    <source>
        <dbReference type="EMBL" id="KRN47070.1"/>
    </source>
</evidence>
<dbReference type="AlphaFoldDB" id="A0A0R2H3W0"/>
<accession>A0A0R2H3W0</accession>
<dbReference type="InterPro" id="IPR048588">
    <property type="entry name" value="CvfB_S1_2nd"/>
</dbReference>
<keyword evidence="7" id="KW-1185">Reference proteome</keyword>
<comment type="similarity">
    <text evidence="1">Belongs to the CvfB family.</text>
</comment>
<feature type="domain" description="Conserved virulence factor B third S1" evidence="5">
    <location>
        <begin position="142"/>
        <end position="215"/>
    </location>
</feature>
<dbReference type="PATRIC" id="fig|1629.5.peg.343"/>
<dbReference type="Pfam" id="PF17783">
    <property type="entry name" value="WHD_CvfB"/>
    <property type="match status" value="1"/>
</dbReference>
<dbReference type="RefSeq" id="WP_057744139.1">
    <property type="nucleotide sequence ID" value="NZ_BJLU01000003.1"/>
</dbReference>
<protein>
    <submittedName>
        <fullName evidence="6">RNA-binding protein</fullName>
    </submittedName>
</protein>
<dbReference type="PIRSF" id="PIRSF012524">
    <property type="entry name" value="YitL_S1"/>
    <property type="match status" value="1"/>
</dbReference>
<dbReference type="InterPro" id="IPR039566">
    <property type="entry name" value="CvfB_S1_st"/>
</dbReference>
<dbReference type="InterPro" id="IPR040764">
    <property type="entry name" value="CvfB_WH"/>
</dbReference>
<evidence type="ECO:0000259" key="2">
    <source>
        <dbReference type="Pfam" id="PF13509"/>
    </source>
</evidence>
<feature type="domain" description="Conserved virulence factor B second S1" evidence="4">
    <location>
        <begin position="73"/>
        <end position="134"/>
    </location>
</feature>
<organism evidence="6 7">
    <name type="scientific">Weissella viridescens</name>
    <name type="common">Lactobacillus viridescens</name>
    <dbReference type="NCBI Taxonomy" id="1629"/>
    <lineage>
        <taxon>Bacteria</taxon>
        <taxon>Bacillati</taxon>
        <taxon>Bacillota</taxon>
        <taxon>Bacilli</taxon>
        <taxon>Lactobacillales</taxon>
        <taxon>Lactobacillaceae</taxon>
        <taxon>Weissella</taxon>
    </lineage>
</organism>
<comment type="caution">
    <text evidence="6">The sequence shown here is derived from an EMBL/GenBank/DDBJ whole genome shotgun (WGS) entry which is preliminary data.</text>
</comment>
<dbReference type="InterPro" id="IPR014464">
    <property type="entry name" value="CvfB_fam"/>
</dbReference>
<proteinExistence type="inferred from homology"/>
<evidence type="ECO:0000259" key="3">
    <source>
        <dbReference type="Pfam" id="PF17783"/>
    </source>
</evidence>
<name>A0A0R2H3W0_WEIVI</name>
<evidence type="ECO:0000259" key="5">
    <source>
        <dbReference type="Pfam" id="PF21543"/>
    </source>
</evidence>
<dbReference type="Pfam" id="PF21191">
    <property type="entry name" value="CvfB_1st"/>
    <property type="match status" value="1"/>
</dbReference>
<feature type="domain" description="Conserved virulence factor B first S1" evidence="2">
    <location>
        <begin position="5"/>
        <end position="62"/>
    </location>
</feature>
<gene>
    <name evidence="6" type="ORF">IV50_GL000340</name>
</gene>
<dbReference type="Gene3D" id="2.40.50.330">
    <property type="match status" value="1"/>
</dbReference>
<dbReference type="InterPro" id="IPR012340">
    <property type="entry name" value="NA-bd_OB-fold"/>
</dbReference>